<dbReference type="AlphaFoldDB" id="A0AAV1JBL2"/>
<evidence type="ECO:0000256" key="1">
    <source>
        <dbReference type="ARBA" id="ARBA00004613"/>
    </source>
</evidence>
<evidence type="ECO:0000313" key="5">
    <source>
        <dbReference type="EMBL" id="CAK1545852.1"/>
    </source>
</evidence>
<organism evidence="5 6">
    <name type="scientific">Leptosia nina</name>
    <dbReference type="NCBI Taxonomy" id="320188"/>
    <lineage>
        <taxon>Eukaryota</taxon>
        <taxon>Metazoa</taxon>
        <taxon>Ecdysozoa</taxon>
        <taxon>Arthropoda</taxon>
        <taxon>Hexapoda</taxon>
        <taxon>Insecta</taxon>
        <taxon>Pterygota</taxon>
        <taxon>Neoptera</taxon>
        <taxon>Endopterygota</taxon>
        <taxon>Lepidoptera</taxon>
        <taxon>Glossata</taxon>
        <taxon>Ditrysia</taxon>
        <taxon>Papilionoidea</taxon>
        <taxon>Pieridae</taxon>
        <taxon>Pierinae</taxon>
        <taxon>Leptosia</taxon>
    </lineage>
</organism>
<feature type="region of interest" description="Disordered" evidence="3">
    <location>
        <begin position="221"/>
        <end position="243"/>
    </location>
</feature>
<comment type="subcellular location">
    <subcellularLocation>
        <location evidence="1">Secreted</location>
    </subcellularLocation>
</comment>
<evidence type="ECO:0000259" key="4">
    <source>
        <dbReference type="SMART" id="SM00198"/>
    </source>
</evidence>
<sequence>MGYLRQFPQAANMKKMVWSRQLADIAQRWADQCYPVIMPDKEDECRDLETASIGQNIATVTGLTSKVNVRNFVDMWYMESLAYKGNVAFYNNSSTDRKCNYFTQLIWATTDEIQRKGIQLVDRLICNFSPKGNTQGRPIYVIGLPATQCDEGMVTDSVYPGLCSADKDSPSPSSLLRIVNGITSEIDPIHNNNLPKHNLVRNQKMRKHDISVLKRDNNNIRWSPTSNFQTNDGSFRQGERDHSRLDHGHTDHFDYLHPHGTTHYRRFETTTSINENPNGVYRQIHDQQCTRKSQGSNYFRSSTCYPDFIQSKKCTRGLNNDYSKVKHECDITTKHSVCETSQNLCECSTLKASCPTNPPPCLQNNNCGCTRTDSTVNICSMIRNFQSEGSNEKISIRDNSHPYAGFPRGDNESVLKRNYDYASLRDEPKRFSFPKRKIRRDFRNRRRRDSELSTFKPFWEEDEFNNRQYQLKSMRYTTISGLRSRKKKPIKTSNNQRNSKVTEPITISVNSSNQKHVTEKYLSFDELLRLRKITAGEMNARRADSPVSSEESTVPESSTTEYTANTPFIRLKHCTRKLTCTWTAASLGDNEGNADIGNRGSRTPPGYVEGCTRTSTCTRDYMNRNKMDTIPTSSTEADTPENNDEDYCEKRSLNVRRRNLNVNEPKVNNDAFLLYESNKEKGTDDSEDEDPTDILLVWL</sequence>
<dbReference type="EMBL" id="CAVLEF010000007">
    <property type="protein sequence ID" value="CAK1545852.1"/>
    <property type="molecule type" value="Genomic_DNA"/>
</dbReference>
<dbReference type="Gene3D" id="3.40.33.10">
    <property type="entry name" value="CAP"/>
    <property type="match status" value="1"/>
</dbReference>
<protein>
    <recommendedName>
        <fullName evidence="4">SCP domain-containing protein</fullName>
    </recommendedName>
</protein>
<evidence type="ECO:0000256" key="2">
    <source>
        <dbReference type="ARBA" id="ARBA00022525"/>
    </source>
</evidence>
<dbReference type="PRINTS" id="PR00837">
    <property type="entry name" value="V5TPXLIKE"/>
</dbReference>
<dbReference type="SMART" id="SM00198">
    <property type="entry name" value="SCP"/>
    <property type="match status" value="1"/>
</dbReference>
<keyword evidence="6" id="KW-1185">Reference proteome</keyword>
<dbReference type="InterPro" id="IPR001283">
    <property type="entry name" value="CRISP-related"/>
</dbReference>
<dbReference type="GO" id="GO:0005576">
    <property type="term" value="C:extracellular region"/>
    <property type="evidence" value="ECO:0007669"/>
    <property type="project" value="UniProtKB-SubCell"/>
</dbReference>
<accession>A0AAV1JBL2</accession>
<feature type="region of interest" description="Disordered" evidence="3">
    <location>
        <begin position="541"/>
        <end position="560"/>
    </location>
</feature>
<dbReference type="SUPFAM" id="SSF55797">
    <property type="entry name" value="PR-1-like"/>
    <property type="match status" value="1"/>
</dbReference>
<feature type="compositionally biased region" description="Acidic residues" evidence="3">
    <location>
        <begin position="638"/>
        <end position="647"/>
    </location>
</feature>
<gene>
    <name evidence="5" type="ORF">LNINA_LOCUS5467</name>
</gene>
<feature type="domain" description="SCP" evidence="4">
    <location>
        <begin position="2"/>
        <end position="136"/>
    </location>
</feature>
<evidence type="ECO:0000313" key="6">
    <source>
        <dbReference type="Proteomes" id="UP001497472"/>
    </source>
</evidence>
<dbReference type="CDD" id="cd05380">
    <property type="entry name" value="CAP_euk"/>
    <property type="match status" value="1"/>
</dbReference>
<keyword evidence="2" id="KW-0964">Secreted</keyword>
<evidence type="ECO:0000256" key="3">
    <source>
        <dbReference type="SAM" id="MobiDB-lite"/>
    </source>
</evidence>
<dbReference type="InterPro" id="IPR014044">
    <property type="entry name" value="CAP_dom"/>
</dbReference>
<proteinExistence type="predicted"/>
<feature type="compositionally biased region" description="Polar residues" evidence="3">
    <location>
        <begin position="221"/>
        <end position="234"/>
    </location>
</feature>
<name>A0AAV1JBL2_9NEOP</name>
<feature type="region of interest" description="Disordered" evidence="3">
    <location>
        <begin position="625"/>
        <end position="647"/>
    </location>
</feature>
<reference evidence="5 6" key="1">
    <citation type="submission" date="2023-11" db="EMBL/GenBank/DDBJ databases">
        <authorList>
            <person name="Okamura Y."/>
        </authorList>
    </citation>
    <scope>NUCLEOTIDE SEQUENCE [LARGE SCALE GENOMIC DNA]</scope>
</reference>
<dbReference type="Proteomes" id="UP001497472">
    <property type="component" value="Unassembled WGS sequence"/>
</dbReference>
<dbReference type="InterPro" id="IPR035940">
    <property type="entry name" value="CAP_sf"/>
</dbReference>
<dbReference type="Pfam" id="PF00188">
    <property type="entry name" value="CAP"/>
    <property type="match status" value="1"/>
</dbReference>
<feature type="compositionally biased region" description="Low complexity" evidence="3">
    <location>
        <begin position="545"/>
        <end position="560"/>
    </location>
</feature>
<comment type="caution">
    <text evidence="5">The sequence shown here is derived from an EMBL/GenBank/DDBJ whole genome shotgun (WGS) entry which is preliminary data.</text>
</comment>
<dbReference type="PANTHER" id="PTHR10334">
    <property type="entry name" value="CYSTEINE-RICH SECRETORY PROTEIN-RELATED"/>
    <property type="match status" value="1"/>
</dbReference>